<dbReference type="SUPFAM" id="SSF52374">
    <property type="entry name" value="Nucleotidylyl transferase"/>
    <property type="match status" value="1"/>
</dbReference>
<comment type="pathway">
    <text evidence="2 10">Cofactor biosynthesis; NAD(+) biosynthesis; deamido-NAD(+) from nicotinate D-ribonucleotide: step 1/1.</text>
</comment>
<dbReference type="PANTHER" id="PTHR39321">
    <property type="entry name" value="NICOTINATE-NUCLEOTIDE ADENYLYLTRANSFERASE-RELATED"/>
    <property type="match status" value="1"/>
</dbReference>
<evidence type="ECO:0000256" key="3">
    <source>
        <dbReference type="ARBA" id="ARBA00022642"/>
    </source>
</evidence>
<keyword evidence="3 10" id="KW-0662">Pyridine nucleotide biosynthesis</keyword>
<comment type="function">
    <text evidence="1 10">Catalyzes the reversible adenylation of nicotinate mononucleotide (NaMN) to nicotinic acid adenine dinucleotide (NaAD).</text>
</comment>
<evidence type="ECO:0000256" key="6">
    <source>
        <dbReference type="ARBA" id="ARBA00022741"/>
    </source>
</evidence>
<dbReference type="CDD" id="cd02165">
    <property type="entry name" value="NMNAT"/>
    <property type="match status" value="1"/>
</dbReference>
<keyword evidence="6 10" id="KW-0547">Nucleotide-binding</keyword>
<comment type="catalytic activity">
    <reaction evidence="9 10">
        <text>nicotinate beta-D-ribonucleotide + ATP + H(+) = deamido-NAD(+) + diphosphate</text>
        <dbReference type="Rhea" id="RHEA:22860"/>
        <dbReference type="ChEBI" id="CHEBI:15378"/>
        <dbReference type="ChEBI" id="CHEBI:30616"/>
        <dbReference type="ChEBI" id="CHEBI:33019"/>
        <dbReference type="ChEBI" id="CHEBI:57502"/>
        <dbReference type="ChEBI" id="CHEBI:58437"/>
        <dbReference type="EC" id="2.7.7.18"/>
    </reaction>
</comment>
<dbReference type="GO" id="GO:0004515">
    <property type="term" value="F:nicotinate-nucleotide adenylyltransferase activity"/>
    <property type="evidence" value="ECO:0007669"/>
    <property type="project" value="UniProtKB-UniRule"/>
</dbReference>
<dbReference type="InterPro" id="IPR014729">
    <property type="entry name" value="Rossmann-like_a/b/a_fold"/>
</dbReference>
<dbReference type="NCBIfam" id="TIGR00125">
    <property type="entry name" value="cyt_tran_rel"/>
    <property type="match status" value="1"/>
</dbReference>
<dbReference type="EMBL" id="BQKC01000001">
    <property type="protein sequence ID" value="GJM55403.1"/>
    <property type="molecule type" value="Genomic_DNA"/>
</dbReference>
<dbReference type="Pfam" id="PF01467">
    <property type="entry name" value="CTP_transf_like"/>
    <property type="match status" value="1"/>
</dbReference>
<dbReference type="RefSeq" id="WP_251173242.1">
    <property type="nucleotide sequence ID" value="NZ_BQKC01000001.1"/>
</dbReference>
<dbReference type="HAMAP" id="MF_00244">
    <property type="entry name" value="NaMN_adenylyltr"/>
    <property type="match status" value="1"/>
</dbReference>
<comment type="caution">
    <text evidence="12">The sequence shown here is derived from an EMBL/GenBank/DDBJ whole genome shotgun (WGS) entry which is preliminary data.</text>
</comment>
<sequence>MSAWEGLPRLGDDPARTYRLGVMGGTFDPIHNGHLVAAEQVAGDLDLDVVLFMPAGSPAFKQDRPVSAAEDRFAMTLLATADNPVFEASRLEVERPGVTYTADTLEELRAAYPDNVELFFVTGADAIIDIVHWHDAARIASLATLVGVTRPGYDLERARRAIEASGLGFQVFYLEVPALAISSSYLRRRRAAGQSLRYLTPDSVVGYIEKRGLYGWEAVTGESVGGQGRES</sequence>
<dbReference type="Gene3D" id="3.40.50.620">
    <property type="entry name" value="HUPs"/>
    <property type="match status" value="1"/>
</dbReference>
<evidence type="ECO:0000259" key="11">
    <source>
        <dbReference type="Pfam" id="PF01467"/>
    </source>
</evidence>
<dbReference type="NCBIfam" id="NF000840">
    <property type="entry name" value="PRK00071.1-3"/>
    <property type="match status" value="1"/>
</dbReference>
<dbReference type="InterPro" id="IPR005248">
    <property type="entry name" value="NadD/NMNAT"/>
</dbReference>
<dbReference type="PANTHER" id="PTHR39321:SF3">
    <property type="entry name" value="PHOSPHOPANTETHEINE ADENYLYLTRANSFERASE"/>
    <property type="match status" value="1"/>
</dbReference>
<reference evidence="12" key="1">
    <citation type="journal article" date="2022" name="Int. J. Syst. Evol. Microbiol.">
        <title>Granulimonas faecalis gen. nov., sp. nov., and Leptogranulimonas caecicola gen. nov., sp. nov., novel lactate-producing Atopobiaceae bacteria isolated from mouse intestines, and an emended description of the family Atopobiaceae.</title>
        <authorList>
            <person name="Morinaga K."/>
            <person name="Kusada H."/>
            <person name="Sakamoto S."/>
            <person name="Murakami T."/>
            <person name="Toyoda A."/>
            <person name="Mori H."/>
            <person name="Meng X.Y."/>
            <person name="Takashino M."/>
            <person name="Murotomi K."/>
            <person name="Tamaki H."/>
        </authorList>
    </citation>
    <scope>NUCLEOTIDE SEQUENCE</scope>
    <source>
        <strain evidence="12">OPF53</strain>
    </source>
</reference>
<keyword evidence="7 10" id="KW-0067">ATP-binding</keyword>
<organism evidence="12 13">
    <name type="scientific">Granulimonas faecalis</name>
    <dbReference type="NCBI Taxonomy" id="2894155"/>
    <lineage>
        <taxon>Bacteria</taxon>
        <taxon>Bacillati</taxon>
        <taxon>Actinomycetota</taxon>
        <taxon>Coriobacteriia</taxon>
        <taxon>Coriobacteriales</taxon>
        <taxon>Kribbibacteriaceae</taxon>
        <taxon>Granulimonas</taxon>
    </lineage>
</organism>
<keyword evidence="5 10" id="KW-0548">Nucleotidyltransferase</keyword>
<evidence type="ECO:0000256" key="4">
    <source>
        <dbReference type="ARBA" id="ARBA00022679"/>
    </source>
</evidence>
<evidence type="ECO:0000313" key="13">
    <source>
        <dbReference type="Proteomes" id="UP001055025"/>
    </source>
</evidence>
<proteinExistence type="inferred from homology"/>
<evidence type="ECO:0000256" key="7">
    <source>
        <dbReference type="ARBA" id="ARBA00022840"/>
    </source>
</evidence>
<evidence type="ECO:0000256" key="9">
    <source>
        <dbReference type="ARBA" id="ARBA00048721"/>
    </source>
</evidence>
<evidence type="ECO:0000256" key="8">
    <source>
        <dbReference type="ARBA" id="ARBA00023027"/>
    </source>
</evidence>
<keyword evidence="8 10" id="KW-0520">NAD</keyword>
<evidence type="ECO:0000313" key="12">
    <source>
        <dbReference type="EMBL" id="GJM55403.1"/>
    </source>
</evidence>
<keyword evidence="4 10" id="KW-0808">Transferase</keyword>
<name>A0AAV5B2V9_9ACTN</name>
<dbReference type="GO" id="GO:0009435">
    <property type="term" value="P:NAD+ biosynthetic process"/>
    <property type="evidence" value="ECO:0007669"/>
    <property type="project" value="UniProtKB-UniRule"/>
</dbReference>
<gene>
    <name evidence="10 12" type="primary">nadD</name>
    <name evidence="12" type="ORF">ATOP_10580</name>
</gene>
<evidence type="ECO:0000256" key="2">
    <source>
        <dbReference type="ARBA" id="ARBA00005019"/>
    </source>
</evidence>
<dbReference type="NCBIfam" id="TIGR00482">
    <property type="entry name" value="nicotinate (nicotinamide) nucleotide adenylyltransferase"/>
    <property type="match status" value="1"/>
</dbReference>
<comment type="similarity">
    <text evidence="10">Belongs to the NadD family.</text>
</comment>
<evidence type="ECO:0000256" key="1">
    <source>
        <dbReference type="ARBA" id="ARBA00002324"/>
    </source>
</evidence>
<dbReference type="EC" id="2.7.7.18" evidence="10"/>
<dbReference type="Proteomes" id="UP001055025">
    <property type="component" value="Unassembled WGS sequence"/>
</dbReference>
<dbReference type="AlphaFoldDB" id="A0AAV5B2V9"/>
<evidence type="ECO:0000256" key="5">
    <source>
        <dbReference type="ARBA" id="ARBA00022695"/>
    </source>
</evidence>
<evidence type="ECO:0000256" key="10">
    <source>
        <dbReference type="HAMAP-Rule" id="MF_00244"/>
    </source>
</evidence>
<protein>
    <recommendedName>
        <fullName evidence="10">Probable nicotinate-nucleotide adenylyltransferase</fullName>
        <ecNumber evidence="10">2.7.7.18</ecNumber>
    </recommendedName>
    <alternativeName>
        <fullName evidence="10">Deamido-NAD(+) diphosphorylase</fullName>
    </alternativeName>
    <alternativeName>
        <fullName evidence="10">Deamido-NAD(+) pyrophosphorylase</fullName>
    </alternativeName>
    <alternativeName>
        <fullName evidence="10">Nicotinate mononucleotide adenylyltransferase</fullName>
        <shortName evidence="10">NaMN adenylyltransferase</shortName>
    </alternativeName>
</protein>
<keyword evidence="13" id="KW-1185">Reference proteome</keyword>
<feature type="domain" description="Cytidyltransferase-like" evidence="11">
    <location>
        <begin position="22"/>
        <end position="189"/>
    </location>
</feature>
<accession>A0AAV5B2V9</accession>
<dbReference type="InterPro" id="IPR004821">
    <property type="entry name" value="Cyt_trans-like"/>
</dbReference>
<dbReference type="GO" id="GO:0005524">
    <property type="term" value="F:ATP binding"/>
    <property type="evidence" value="ECO:0007669"/>
    <property type="project" value="UniProtKB-KW"/>
</dbReference>